<gene>
    <name evidence="8" type="ORF">EV653_4121</name>
</gene>
<evidence type="ECO:0000256" key="5">
    <source>
        <dbReference type="ARBA" id="ARBA00023136"/>
    </source>
</evidence>
<feature type="transmembrane region" description="Helical" evidence="7">
    <location>
        <begin position="358"/>
        <end position="378"/>
    </location>
</feature>
<proteinExistence type="predicted"/>
<feature type="transmembrane region" description="Helical" evidence="7">
    <location>
        <begin position="333"/>
        <end position="352"/>
    </location>
</feature>
<comment type="subcellular location">
    <subcellularLocation>
        <location evidence="1">Cell membrane</location>
        <topology evidence="1">Multi-pass membrane protein</topology>
    </subcellularLocation>
</comment>
<dbReference type="OrthoDB" id="45037at2"/>
<evidence type="ECO:0000256" key="1">
    <source>
        <dbReference type="ARBA" id="ARBA00004651"/>
    </source>
</evidence>
<accession>A0A4V3GFZ4</accession>
<feature type="transmembrane region" description="Helical" evidence="7">
    <location>
        <begin position="233"/>
        <end position="251"/>
    </location>
</feature>
<keyword evidence="5 7" id="KW-0472">Membrane</keyword>
<evidence type="ECO:0000256" key="7">
    <source>
        <dbReference type="SAM" id="Phobius"/>
    </source>
</evidence>
<feature type="transmembrane region" description="Helical" evidence="7">
    <location>
        <begin position="28"/>
        <end position="52"/>
    </location>
</feature>
<dbReference type="RefSeq" id="WP_134105317.1">
    <property type="nucleotide sequence ID" value="NZ_SODP01000002.1"/>
</dbReference>
<evidence type="ECO:0000256" key="6">
    <source>
        <dbReference type="SAM" id="MobiDB-lite"/>
    </source>
</evidence>
<organism evidence="8 9">
    <name type="scientific">Kribbella pratensis</name>
    <dbReference type="NCBI Taxonomy" id="2512112"/>
    <lineage>
        <taxon>Bacteria</taxon>
        <taxon>Bacillati</taxon>
        <taxon>Actinomycetota</taxon>
        <taxon>Actinomycetes</taxon>
        <taxon>Propionibacteriales</taxon>
        <taxon>Kribbellaceae</taxon>
        <taxon>Kribbella</taxon>
    </lineage>
</organism>
<evidence type="ECO:0000256" key="2">
    <source>
        <dbReference type="ARBA" id="ARBA00022475"/>
    </source>
</evidence>
<dbReference type="GO" id="GO:0022857">
    <property type="term" value="F:transmembrane transporter activity"/>
    <property type="evidence" value="ECO:0007669"/>
    <property type="project" value="InterPro"/>
</dbReference>
<dbReference type="AlphaFoldDB" id="A0A4V3GFZ4"/>
<keyword evidence="3 7" id="KW-0812">Transmembrane</keyword>
<evidence type="ECO:0000313" key="9">
    <source>
        <dbReference type="Proteomes" id="UP000295146"/>
    </source>
</evidence>
<dbReference type="CDD" id="cd06580">
    <property type="entry name" value="TM_PBP1_transp_TpRbsC_like"/>
    <property type="match status" value="1"/>
</dbReference>
<evidence type="ECO:0000313" key="8">
    <source>
        <dbReference type="EMBL" id="TDW70087.1"/>
    </source>
</evidence>
<feature type="transmembrane region" description="Helical" evidence="7">
    <location>
        <begin position="280"/>
        <end position="301"/>
    </location>
</feature>
<keyword evidence="4 7" id="KW-1133">Transmembrane helix</keyword>
<feature type="transmembrane region" description="Helical" evidence="7">
    <location>
        <begin position="122"/>
        <end position="143"/>
    </location>
</feature>
<name>A0A4V3GFZ4_9ACTN</name>
<evidence type="ECO:0000256" key="3">
    <source>
        <dbReference type="ARBA" id="ARBA00022692"/>
    </source>
</evidence>
<dbReference type="EMBL" id="SODP01000002">
    <property type="protein sequence ID" value="TDW70087.1"/>
    <property type="molecule type" value="Genomic_DNA"/>
</dbReference>
<dbReference type="Proteomes" id="UP000295146">
    <property type="component" value="Unassembled WGS sequence"/>
</dbReference>
<comment type="caution">
    <text evidence="8">The sequence shown here is derived from an EMBL/GenBank/DDBJ whole genome shotgun (WGS) entry which is preliminary data.</text>
</comment>
<dbReference type="GO" id="GO:0005886">
    <property type="term" value="C:plasma membrane"/>
    <property type="evidence" value="ECO:0007669"/>
    <property type="project" value="UniProtKB-SubCell"/>
</dbReference>
<evidence type="ECO:0000256" key="4">
    <source>
        <dbReference type="ARBA" id="ARBA00022989"/>
    </source>
</evidence>
<feature type="transmembrane region" description="Helical" evidence="7">
    <location>
        <begin position="183"/>
        <end position="201"/>
    </location>
</feature>
<dbReference type="InterPro" id="IPR001851">
    <property type="entry name" value="ABC_transp_permease"/>
</dbReference>
<dbReference type="Pfam" id="PF02653">
    <property type="entry name" value="BPD_transp_2"/>
    <property type="match status" value="1"/>
</dbReference>
<protein>
    <submittedName>
        <fullName evidence="8">Nucleoside ABC transporter membrane protein</fullName>
    </submittedName>
</protein>
<reference evidence="8 9" key="1">
    <citation type="submission" date="2019-03" db="EMBL/GenBank/DDBJ databases">
        <title>Genomic Encyclopedia of Type Strains, Phase III (KMG-III): the genomes of soil and plant-associated and newly described type strains.</title>
        <authorList>
            <person name="Whitman W."/>
        </authorList>
    </citation>
    <scope>NUCLEOTIDE SEQUENCE [LARGE SCALE GENOMIC DNA]</scope>
    <source>
        <strain evidence="8 9">VKM Ac-2573</strain>
    </source>
</reference>
<keyword evidence="9" id="KW-1185">Reference proteome</keyword>
<feature type="region of interest" description="Disordered" evidence="6">
    <location>
        <begin position="1"/>
        <end position="23"/>
    </location>
</feature>
<keyword evidence="2" id="KW-1003">Cell membrane</keyword>
<feature type="transmembrane region" description="Helical" evidence="7">
    <location>
        <begin position="149"/>
        <end position="171"/>
    </location>
</feature>
<sequence length="401" mass="40904">MSTDTTVEPAPAAPVPAKEPQRSGLPSWAVQGLVSLSAIVLALVVGAILIIVSDEQVKTAMGYFGAAPMDTISAAASAVGEAYKALALGAFGSVTAITESLTQATPLICGGLAVSLAFRTGLFNIGAQGQLIAGAILAAYVGFAWHLPAGLHLIVAILAGLLGGAMWGGVVGLLKARTGAHEVIVTIMLNYVAIYLLAWLLTTSAFQRPGRTDPISPIVDANAQYPQFGGTRLHGGFILSVLAAIFVWWLLNRSTIGFELRAVGANADASRTAGMSVGRAYIIAMVVAGALAGLAGTQQVLGTDLPLTDGVAASVGFDAITVALLGRGTPLGTVLAGLLFGALNAGGLQMQLITQTPLTLTTVLQAVIVLFVAAPALVRSIFRFLPKERGTGTVLAKGWNG</sequence>
<dbReference type="PANTHER" id="PTHR47089">
    <property type="entry name" value="ABC TRANSPORTER, PERMEASE PROTEIN"/>
    <property type="match status" value="1"/>
</dbReference>
<dbReference type="PANTHER" id="PTHR47089:SF1">
    <property type="entry name" value="GUANOSINE ABC TRANSPORTER PERMEASE PROTEIN NUPP"/>
    <property type="match status" value="1"/>
</dbReference>